<dbReference type="EMBL" id="JANAWD010001014">
    <property type="protein sequence ID" value="KAJ3474631.1"/>
    <property type="molecule type" value="Genomic_DNA"/>
</dbReference>
<dbReference type="SUPFAM" id="SSF56672">
    <property type="entry name" value="DNA/RNA polymerases"/>
    <property type="match status" value="1"/>
</dbReference>
<dbReference type="Gene3D" id="3.30.70.270">
    <property type="match status" value="1"/>
</dbReference>
<gene>
    <name evidence="1" type="ORF">NLI96_g12350</name>
</gene>
<name>A0AAD5YCI1_9APHY</name>
<dbReference type="PANTHER" id="PTHR33064">
    <property type="entry name" value="POL PROTEIN"/>
    <property type="match status" value="1"/>
</dbReference>
<dbReference type="AlphaFoldDB" id="A0AAD5YCI1"/>
<evidence type="ECO:0000313" key="2">
    <source>
        <dbReference type="Proteomes" id="UP001212997"/>
    </source>
</evidence>
<dbReference type="InterPro" id="IPR043128">
    <property type="entry name" value="Rev_trsase/Diguanyl_cyclase"/>
</dbReference>
<protein>
    <recommendedName>
        <fullName evidence="3">Transposase</fullName>
    </recommendedName>
</protein>
<dbReference type="Pfam" id="PF18759">
    <property type="entry name" value="Plavaka"/>
    <property type="match status" value="1"/>
</dbReference>
<dbReference type="Proteomes" id="UP001212997">
    <property type="component" value="Unassembled WGS sequence"/>
</dbReference>
<organism evidence="1 2">
    <name type="scientific">Meripilus lineatus</name>
    <dbReference type="NCBI Taxonomy" id="2056292"/>
    <lineage>
        <taxon>Eukaryota</taxon>
        <taxon>Fungi</taxon>
        <taxon>Dikarya</taxon>
        <taxon>Basidiomycota</taxon>
        <taxon>Agaricomycotina</taxon>
        <taxon>Agaricomycetes</taxon>
        <taxon>Polyporales</taxon>
        <taxon>Meripilaceae</taxon>
        <taxon>Meripilus</taxon>
    </lineage>
</organism>
<dbReference type="InterPro" id="IPR041078">
    <property type="entry name" value="Plavaka"/>
</dbReference>
<accession>A0AAD5YCI1</accession>
<dbReference type="InterPro" id="IPR051320">
    <property type="entry name" value="Viral_Replic_Matur_Polypro"/>
</dbReference>
<dbReference type="PANTHER" id="PTHR33064:SF29">
    <property type="entry name" value="PEPTIDASE A2 DOMAIN-CONTAINING PROTEIN-RELATED"/>
    <property type="match status" value="1"/>
</dbReference>
<comment type="caution">
    <text evidence="1">The sequence shown here is derived from an EMBL/GenBank/DDBJ whole genome shotgun (WGS) entry which is preliminary data.</text>
</comment>
<dbReference type="InterPro" id="IPR043502">
    <property type="entry name" value="DNA/RNA_pol_sf"/>
</dbReference>
<sequence length="1064" mass="120237">MLYLSTKTDVLSALPCDQDGHFLDEGAPPLPRPAPPPNDWSPFENRPAFQFAEFAFEKTHTSAQDLDELLRMWQAYNLLTENGPNMYTSMKDVVDTIDDITLGDLPWSSFNVRYTGPTNEDSPSWMRQIYTVHTRDTLAVQANFLKNKDFAAAFDYAPFRAYTPQGARRWSNLMSGNWAWKQAETIAQDPNTHGSMFCPVILGSDKTTVSVATGHREFHPVYMSSGNLHNSMRRGHCDAVVPVAFLAIPKGKSFVYILCVSFHTYPIAASREQEDTDAFRTFRKQIYHASLTRILEPLRHGMTTPHVMLCPDGHFRRAIFEVGPFIADYPEQVVLAGIVSQWCPKCFAKDLTTCGHPRFRAFTEHLLLIEEDEVLWDGFGIDPDITPFTSNFPRADICELLSPDLLHQLIKGTFKDHIVKWIEGYIFKTYTLTLAKRLMDDIDRRIAIVPNFPGLRRFPEGRRFKQWTGNDSKALMKVIIPAIVGRVPDDMVRCLVSFMDFCYLARRPSHTLEDFEQMQNYLDRFHQLRAVFITHGVRSDDFSLPHQHALSHYIPSIKLFGSPNGLCSSITESKHITAIKKPWRASNRNHSLKKILDTNVRMSKISATHIDFGHRGMLNGDVLTAARIEIGDIEDVHEAPVEVIYEQRHLMQGDDEDDVAGEDGPEFDVVTKLAIKPVRSIGLATMADDMNCPHFIELCRRFLFGQIYDDDPELNPDNVDLGNCPMPDNLIQVFSSASSIFYAPSELAGWGGMHRELIRCTDSWQGVYERHDTILIQMDHELEGFEGMLVGRVFAFFEMTHDDVTYSCALIQWFCKEDARDDVTGMWVVEPEVDDDGLPLFGIISLDSIVRACHLIPVYGNDRYILPDGSYELIPNSNIRRFVWEHLLNVNRIIQRMKYAGGTFSGHKLRICAPEIIVVGHRCTYEGRLPDDSTVAVIRNWGPCKTLSEVRAFLGTVGVLRIFISNFAQRAAALVKLTRKGVAFEFEQEQIDAQNDLKAAVLASPALRAIDYTSPSPVTLAVDTSVATTIASAQLHSTRVKVDSHNPSSRSMVSTAPCRHCASI</sequence>
<keyword evidence="2" id="KW-1185">Reference proteome</keyword>
<proteinExistence type="predicted"/>
<evidence type="ECO:0000313" key="1">
    <source>
        <dbReference type="EMBL" id="KAJ3474631.1"/>
    </source>
</evidence>
<reference evidence="1" key="1">
    <citation type="submission" date="2022-07" db="EMBL/GenBank/DDBJ databases">
        <title>Genome Sequence of Physisporinus lineatus.</title>
        <authorList>
            <person name="Buettner E."/>
        </authorList>
    </citation>
    <scope>NUCLEOTIDE SEQUENCE</scope>
    <source>
        <strain evidence="1">VT162</strain>
    </source>
</reference>
<evidence type="ECO:0008006" key="3">
    <source>
        <dbReference type="Google" id="ProtNLM"/>
    </source>
</evidence>